<comment type="caution">
    <text evidence="1">The sequence shown here is derived from an EMBL/GenBank/DDBJ whole genome shotgun (WGS) entry which is preliminary data.</text>
</comment>
<dbReference type="RefSeq" id="WP_342160532.1">
    <property type="nucleotide sequence ID" value="NZ_JBCDNA010000002.1"/>
</dbReference>
<evidence type="ECO:0000313" key="1">
    <source>
        <dbReference type="EMBL" id="MEL4456402.1"/>
    </source>
</evidence>
<evidence type="ECO:0000313" key="2">
    <source>
        <dbReference type="Proteomes" id="UP001474120"/>
    </source>
</evidence>
<reference evidence="1 2" key="1">
    <citation type="submission" date="2024-04" db="EMBL/GenBank/DDBJ databases">
        <title>whole genome sequencing of Lutimonas vermicola strain IMCC1616.</title>
        <authorList>
            <person name="Bae S.S."/>
        </authorList>
    </citation>
    <scope>NUCLEOTIDE SEQUENCE [LARGE SCALE GENOMIC DNA]</scope>
    <source>
        <strain evidence="1 2">IMCC1616</strain>
    </source>
</reference>
<keyword evidence="2" id="KW-1185">Reference proteome</keyword>
<protein>
    <recommendedName>
        <fullName evidence="3">Lipocalin-like domain-containing protein</fullName>
    </recommendedName>
</protein>
<dbReference type="EMBL" id="JBCDNA010000002">
    <property type="protein sequence ID" value="MEL4456402.1"/>
    <property type="molecule type" value="Genomic_DNA"/>
</dbReference>
<gene>
    <name evidence="1" type="ORF">AABB81_10875</name>
</gene>
<name>A0ABU9L480_9FLAO</name>
<evidence type="ECO:0008006" key="3">
    <source>
        <dbReference type="Google" id="ProtNLM"/>
    </source>
</evidence>
<proteinExistence type="predicted"/>
<accession>A0ABU9L480</accession>
<dbReference type="PROSITE" id="PS51257">
    <property type="entry name" value="PROKAR_LIPOPROTEIN"/>
    <property type="match status" value="1"/>
</dbReference>
<dbReference type="Proteomes" id="UP001474120">
    <property type="component" value="Unassembled WGS sequence"/>
</dbReference>
<sequence length="150" mass="16817">MYKSNFIIGVFVLLIGFISCNQDDDNVPINDINKVQSNVENGVWQITKFIDSGTDETNHFTGYNFKFNSSGVLNASDGSNNYDGNWSITNSNSNDDSQDDLEFNINFNLTNDFEDLNDDWDFISQTSTKIELIDISGGNGGADYLTFEKM</sequence>
<organism evidence="1 2">
    <name type="scientific">Lutimonas vermicola</name>
    <dbReference type="NCBI Taxonomy" id="414288"/>
    <lineage>
        <taxon>Bacteria</taxon>
        <taxon>Pseudomonadati</taxon>
        <taxon>Bacteroidota</taxon>
        <taxon>Flavobacteriia</taxon>
        <taxon>Flavobacteriales</taxon>
        <taxon>Flavobacteriaceae</taxon>
        <taxon>Lutimonas</taxon>
    </lineage>
</organism>